<dbReference type="Gene3D" id="2.20.25.10">
    <property type="match status" value="1"/>
</dbReference>
<comment type="similarity">
    <text evidence="2">Belongs to the TFIIB family.</text>
</comment>
<evidence type="ECO:0000256" key="3">
    <source>
        <dbReference type="ARBA" id="ARBA00022723"/>
    </source>
</evidence>
<evidence type="ECO:0000256" key="6">
    <source>
        <dbReference type="ARBA" id="ARBA00022833"/>
    </source>
</evidence>
<dbReference type="Gene3D" id="1.10.472.10">
    <property type="entry name" value="Cyclin-like"/>
    <property type="match status" value="1"/>
</dbReference>
<dbReference type="SUPFAM" id="SSF57783">
    <property type="entry name" value="Zinc beta-ribbon"/>
    <property type="match status" value="1"/>
</dbReference>
<keyword evidence="11" id="KW-1133">Transmembrane helix</keyword>
<comment type="subcellular location">
    <subcellularLocation>
        <location evidence="1">Nucleus</location>
    </subcellularLocation>
</comment>
<dbReference type="EnsemblMetazoa" id="ACUA017292-RA">
    <property type="protein sequence ID" value="ACUA017292-PA"/>
    <property type="gene ID" value="ACUA017292"/>
</dbReference>
<evidence type="ECO:0000256" key="4">
    <source>
        <dbReference type="ARBA" id="ARBA00022737"/>
    </source>
</evidence>
<dbReference type="InterPro" id="IPR013763">
    <property type="entry name" value="Cyclin-like_dom"/>
</dbReference>
<dbReference type="FunFam" id="1.10.472.10:FF:000007">
    <property type="entry name" value="Transcription factor IIIB 90 kDa subunit"/>
    <property type="match status" value="1"/>
</dbReference>
<dbReference type="VEuPathDB" id="VectorBase:ACUA017292"/>
<dbReference type="FunFam" id="2.20.25.10:FF:000012">
    <property type="entry name" value="Putative transcription factor IIIB 90 kDa subunit"/>
    <property type="match status" value="1"/>
</dbReference>
<keyword evidence="11" id="KW-0812">Transmembrane</keyword>
<dbReference type="Pfam" id="PF00382">
    <property type="entry name" value="TFIIB"/>
    <property type="match status" value="1"/>
</dbReference>
<proteinExistence type="inferred from homology"/>
<dbReference type="PANTHER" id="PTHR11618:SF4">
    <property type="entry name" value="TRANSCRIPTION FACTOR IIIB 90 KDA SUBUNIT"/>
    <property type="match status" value="1"/>
</dbReference>
<dbReference type="CDD" id="cd20553">
    <property type="entry name" value="CYCLIN_TFIIIB90_rpt1"/>
    <property type="match status" value="1"/>
</dbReference>
<dbReference type="STRING" id="139723.A0A182MFW1"/>
<dbReference type="InterPro" id="IPR036915">
    <property type="entry name" value="Cyclin-like_sf"/>
</dbReference>
<evidence type="ECO:0000256" key="10">
    <source>
        <dbReference type="PROSITE-ProRule" id="PRU00469"/>
    </source>
</evidence>
<dbReference type="SMART" id="SM00385">
    <property type="entry name" value="CYCLIN"/>
    <property type="match status" value="1"/>
</dbReference>
<keyword evidence="14" id="KW-1185">Reference proteome</keyword>
<dbReference type="Pfam" id="PF08271">
    <property type="entry name" value="Zn_Ribbon_TF"/>
    <property type="match status" value="1"/>
</dbReference>
<dbReference type="GO" id="GO:0008270">
    <property type="term" value="F:zinc ion binding"/>
    <property type="evidence" value="ECO:0007669"/>
    <property type="project" value="UniProtKB-KW"/>
</dbReference>
<evidence type="ECO:0000256" key="8">
    <source>
        <dbReference type="ARBA" id="ARBA00023163"/>
    </source>
</evidence>
<dbReference type="InterPro" id="IPR013150">
    <property type="entry name" value="TFIIB_cyclin"/>
</dbReference>
<protein>
    <recommendedName>
        <fullName evidence="12">TFIIB-type domain-containing protein</fullName>
    </recommendedName>
</protein>
<dbReference type="Proteomes" id="UP000075883">
    <property type="component" value="Unassembled WGS sequence"/>
</dbReference>
<dbReference type="PROSITE" id="PS51134">
    <property type="entry name" value="ZF_TFIIB"/>
    <property type="match status" value="1"/>
</dbReference>
<evidence type="ECO:0000259" key="12">
    <source>
        <dbReference type="PROSITE" id="PS51134"/>
    </source>
</evidence>
<feature type="domain" description="TFIIB-type" evidence="12">
    <location>
        <begin position="3"/>
        <end position="34"/>
    </location>
</feature>
<dbReference type="GO" id="GO:0070897">
    <property type="term" value="P:transcription preinitiation complex assembly"/>
    <property type="evidence" value="ECO:0007669"/>
    <property type="project" value="InterPro"/>
</dbReference>
<keyword evidence="4" id="KW-0677">Repeat</keyword>
<keyword evidence="6" id="KW-0862">Zinc</keyword>
<sequence length="446" mass="48912">MSSGRKCNNCGSADIEVDNARGDAVCTNCGSVLEDNIIVSEIQFEENAHGAASAVGQFVASDSRGGATAYGKFHVGTGTESREVTLRKARQGITLLCSQLRLNNHCIETACNFFKMALMRNLTRGRRNTHIYAACVYITCRTEGTSHLLIDISDVLQICCYELGRTYLKLSQSLCLNIPSIADSPLLASNICTEPTDGCSQFGKLTSWFVLLAVAAAVVSPLSLPFPYGAVFDRSLLALADEELPLLAPISSIPLLPPCAEVEDDVVVVDGTLLPLPPALLLVCFPTTLSLPPGEWPPEPYATQPLQLNLYIVIGRPGRRTVQPKPDNEDALVDGKLYRIAAAPIAPLIATYAELRDPVRELFERHRRDAYQVQGLAEQLPLVGRGRFDVHFGTGSVCPAECRLEQMDLLAVERFAREDRFERFQIDVDETVRFDGHFRLRSENGE</sequence>
<evidence type="ECO:0000256" key="11">
    <source>
        <dbReference type="SAM" id="Phobius"/>
    </source>
</evidence>
<dbReference type="PRINTS" id="PR00685">
    <property type="entry name" value="TIFACTORIIB"/>
</dbReference>
<dbReference type="InterPro" id="IPR000812">
    <property type="entry name" value="TFIIB"/>
</dbReference>
<evidence type="ECO:0000313" key="14">
    <source>
        <dbReference type="Proteomes" id="UP000075883"/>
    </source>
</evidence>
<keyword evidence="11" id="KW-0472">Membrane</keyword>
<dbReference type="EMBL" id="AXCM01001325">
    <property type="status" value="NOT_ANNOTATED_CDS"/>
    <property type="molecule type" value="Genomic_DNA"/>
</dbReference>
<organism evidence="13 14">
    <name type="scientific">Anopheles culicifacies</name>
    <dbReference type="NCBI Taxonomy" id="139723"/>
    <lineage>
        <taxon>Eukaryota</taxon>
        <taxon>Metazoa</taxon>
        <taxon>Ecdysozoa</taxon>
        <taxon>Arthropoda</taxon>
        <taxon>Hexapoda</taxon>
        <taxon>Insecta</taxon>
        <taxon>Pterygota</taxon>
        <taxon>Neoptera</taxon>
        <taxon>Endopterygota</taxon>
        <taxon>Diptera</taxon>
        <taxon>Nematocera</taxon>
        <taxon>Culicoidea</taxon>
        <taxon>Culicidae</taxon>
        <taxon>Anophelinae</taxon>
        <taxon>Anopheles</taxon>
        <taxon>culicifacies species complex</taxon>
    </lineage>
</organism>
<evidence type="ECO:0000256" key="7">
    <source>
        <dbReference type="ARBA" id="ARBA00023015"/>
    </source>
</evidence>
<dbReference type="GO" id="GO:0001006">
    <property type="term" value="F:RNA polymerase III type 3 promoter sequence-specific DNA binding"/>
    <property type="evidence" value="ECO:0007669"/>
    <property type="project" value="TreeGrafter"/>
</dbReference>
<reference evidence="14" key="1">
    <citation type="submission" date="2013-09" db="EMBL/GenBank/DDBJ databases">
        <title>The Genome Sequence of Anopheles culicifacies species A.</title>
        <authorList>
            <consortium name="The Broad Institute Genomics Platform"/>
            <person name="Neafsey D.E."/>
            <person name="Besansky N."/>
            <person name="Howell P."/>
            <person name="Walton C."/>
            <person name="Young S.K."/>
            <person name="Zeng Q."/>
            <person name="Gargeya S."/>
            <person name="Fitzgerald M."/>
            <person name="Haas B."/>
            <person name="Abouelleil A."/>
            <person name="Allen A.W."/>
            <person name="Alvarado L."/>
            <person name="Arachchi H.M."/>
            <person name="Berlin A.M."/>
            <person name="Chapman S.B."/>
            <person name="Gainer-Dewar J."/>
            <person name="Goldberg J."/>
            <person name="Griggs A."/>
            <person name="Gujja S."/>
            <person name="Hansen M."/>
            <person name="Howarth C."/>
            <person name="Imamovic A."/>
            <person name="Ireland A."/>
            <person name="Larimer J."/>
            <person name="McCowan C."/>
            <person name="Murphy C."/>
            <person name="Pearson M."/>
            <person name="Poon T.W."/>
            <person name="Priest M."/>
            <person name="Roberts A."/>
            <person name="Saif S."/>
            <person name="Shea T."/>
            <person name="Sisk P."/>
            <person name="Sykes S."/>
            <person name="Wortman J."/>
            <person name="Nusbaum C."/>
            <person name="Birren B."/>
        </authorList>
    </citation>
    <scope>NUCLEOTIDE SEQUENCE [LARGE SCALE GENOMIC DNA]</scope>
    <source>
        <strain evidence="14">A-37</strain>
    </source>
</reference>
<dbReference type="GO" id="GO:0005634">
    <property type="term" value="C:nucleus"/>
    <property type="evidence" value="ECO:0007669"/>
    <property type="project" value="UniProtKB-SubCell"/>
</dbReference>
<dbReference type="InterPro" id="IPR013137">
    <property type="entry name" value="Znf_TFIIB"/>
</dbReference>
<dbReference type="AlphaFoldDB" id="A0A182MFW1"/>
<keyword evidence="9" id="KW-0539">Nucleus</keyword>
<dbReference type="GO" id="GO:0017025">
    <property type="term" value="F:TBP-class protein binding"/>
    <property type="evidence" value="ECO:0007669"/>
    <property type="project" value="InterPro"/>
</dbReference>
<accession>A0A182MFW1</accession>
<feature type="transmembrane region" description="Helical" evidence="11">
    <location>
        <begin position="205"/>
        <end position="224"/>
    </location>
</feature>
<name>A0A182MFW1_9DIPT</name>
<keyword evidence="3" id="KW-0479">Metal-binding</keyword>
<dbReference type="GO" id="GO:0097550">
    <property type="term" value="C:transcription preinitiation complex"/>
    <property type="evidence" value="ECO:0007669"/>
    <property type="project" value="TreeGrafter"/>
</dbReference>
<dbReference type="GO" id="GO:0000995">
    <property type="term" value="F:RNA polymerase III general transcription initiation factor activity"/>
    <property type="evidence" value="ECO:0007669"/>
    <property type="project" value="TreeGrafter"/>
</dbReference>
<evidence type="ECO:0000256" key="2">
    <source>
        <dbReference type="ARBA" id="ARBA00010857"/>
    </source>
</evidence>
<evidence type="ECO:0000313" key="13">
    <source>
        <dbReference type="EnsemblMetazoa" id="ACUA017292-PA"/>
    </source>
</evidence>
<reference evidence="13" key="2">
    <citation type="submission" date="2020-05" db="UniProtKB">
        <authorList>
            <consortium name="EnsemblMetazoa"/>
        </authorList>
    </citation>
    <scope>IDENTIFICATION</scope>
    <source>
        <strain evidence="13">A-37</strain>
    </source>
</reference>
<keyword evidence="7" id="KW-0805">Transcription regulation</keyword>
<dbReference type="PANTHER" id="PTHR11618">
    <property type="entry name" value="TRANSCRIPTION INITIATION FACTOR IIB-RELATED"/>
    <property type="match status" value="1"/>
</dbReference>
<evidence type="ECO:0000256" key="5">
    <source>
        <dbReference type="ARBA" id="ARBA00022771"/>
    </source>
</evidence>
<dbReference type="SUPFAM" id="SSF47954">
    <property type="entry name" value="Cyclin-like"/>
    <property type="match status" value="1"/>
</dbReference>
<keyword evidence="8" id="KW-0804">Transcription</keyword>
<dbReference type="GO" id="GO:0000126">
    <property type="term" value="C:transcription factor TFIIIB complex"/>
    <property type="evidence" value="ECO:0007669"/>
    <property type="project" value="TreeGrafter"/>
</dbReference>
<evidence type="ECO:0000256" key="1">
    <source>
        <dbReference type="ARBA" id="ARBA00004123"/>
    </source>
</evidence>
<evidence type="ECO:0000256" key="9">
    <source>
        <dbReference type="ARBA" id="ARBA00023242"/>
    </source>
</evidence>
<keyword evidence="5 10" id="KW-0863">Zinc-finger</keyword>